<evidence type="ECO:0000313" key="1">
    <source>
        <dbReference type="EMBL" id="AIY19338.1"/>
    </source>
</evidence>
<accession>A0A0A1DS00</accession>
<evidence type="ECO:0000313" key="2">
    <source>
        <dbReference type="Proteomes" id="UP000030300"/>
    </source>
</evidence>
<dbReference type="GeneID" id="96612171"/>
<dbReference type="STRING" id="2045.KR76_25845"/>
<dbReference type="HOGENOM" id="CLU_1388970_0_0_11"/>
<protein>
    <submittedName>
        <fullName evidence="1">Uncharacterized protein</fullName>
    </submittedName>
</protein>
<organism evidence="1 2">
    <name type="scientific">Nocardioides simplex</name>
    <name type="common">Arthrobacter simplex</name>
    <dbReference type="NCBI Taxonomy" id="2045"/>
    <lineage>
        <taxon>Bacteria</taxon>
        <taxon>Bacillati</taxon>
        <taxon>Actinomycetota</taxon>
        <taxon>Actinomycetes</taxon>
        <taxon>Propionibacteriales</taxon>
        <taxon>Nocardioidaceae</taxon>
        <taxon>Pimelobacter</taxon>
    </lineage>
</organism>
<name>A0A0A1DS00_NOCSI</name>
<dbReference type="RefSeq" id="WP_038682446.1">
    <property type="nucleotide sequence ID" value="NZ_BJMC01000021.1"/>
</dbReference>
<dbReference type="AlphaFoldDB" id="A0A0A1DS00"/>
<dbReference type="KEGG" id="psim:KR76_25845"/>
<reference evidence="1 2" key="1">
    <citation type="journal article" date="2015" name="Genome Announc.">
        <title>Complete Genome Sequence of Steroid-Transforming Nocardioides simplex VKM Ac-2033D.</title>
        <authorList>
            <person name="Shtratnikova V.Y."/>
            <person name="Schelkunov M.I."/>
            <person name="Pekov Y.A."/>
            <person name="Fokina V.V."/>
            <person name="Logacheva M.D."/>
            <person name="Sokolov S.L."/>
            <person name="Bragin E.Y."/>
            <person name="Ashapkin V.V."/>
            <person name="Donova M.V."/>
        </authorList>
    </citation>
    <scope>NUCLEOTIDE SEQUENCE [LARGE SCALE GENOMIC DNA]</scope>
    <source>
        <strain evidence="1 2">VKM Ac-2033D</strain>
    </source>
</reference>
<dbReference type="EMBL" id="CP009896">
    <property type="protein sequence ID" value="AIY19338.1"/>
    <property type="molecule type" value="Genomic_DNA"/>
</dbReference>
<dbReference type="Proteomes" id="UP000030300">
    <property type="component" value="Chromosome"/>
</dbReference>
<dbReference type="eggNOG" id="ENOG5030CYE">
    <property type="taxonomic scope" value="Bacteria"/>
</dbReference>
<keyword evidence="2" id="KW-1185">Reference proteome</keyword>
<dbReference type="OrthoDB" id="3464514at2"/>
<gene>
    <name evidence="1" type="ORF">KR76_25845</name>
</gene>
<sequence>MFIQMIQCACSRQDEVRALLDEWRRDLAPGATGWLGGTYGFTDDDQLMAVVRFASREEAMANSERPEQGAWAERLTALMDGKPEFHDCDDVTLLMDGGSDDAGFVQIVTGKVDDPSRLKAMMADTTMLHEMRPDILGGTLAIEPDGTFVETIAFTSEDAAREGEQVEPPADVRRELEYAMKGATFHDLHHPWFESA</sequence>
<proteinExistence type="predicted"/>